<feature type="domain" description="DUF5643" evidence="3">
    <location>
        <begin position="236"/>
        <end position="348"/>
    </location>
</feature>
<evidence type="ECO:0000313" key="5">
    <source>
        <dbReference type="Proteomes" id="UP000251431"/>
    </source>
</evidence>
<accession>A0A2X0Y6J0</accession>
<dbReference type="Pfam" id="PF13786">
    <property type="entry name" value="DUF4179"/>
    <property type="match status" value="1"/>
</dbReference>
<organism evidence="4 5">
    <name type="scientific">Lysinibacillus capsici</name>
    <dbReference type="NCBI Taxonomy" id="2115968"/>
    <lineage>
        <taxon>Bacteria</taxon>
        <taxon>Bacillati</taxon>
        <taxon>Bacillota</taxon>
        <taxon>Bacilli</taxon>
        <taxon>Bacillales</taxon>
        <taxon>Bacillaceae</taxon>
        <taxon>Lysinibacillus</taxon>
    </lineage>
</organism>
<keyword evidence="1" id="KW-0812">Transmembrane</keyword>
<protein>
    <submittedName>
        <fullName evidence="4">ECF-type sigma factor negative effector</fullName>
    </submittedName>
</protein>
<dbReference type="AlphaFoldDB" id="A0A2X0Y6J0"/>
<dbReference type="RefSeq" id="WP_112116927.1">
    <property type="nucleotide sequence ID" value="NZ_UAQE01000001.1"/>
</dbReference>
<sequence>MKKLYKQFNDLNLDINIEPMEVSSLEKERVKRNVMMVKKKRHFIKNFIVAATFFIASSMTLGYSFPTFAANLPFIGSIFELFIDDERYVFNNYDQYSTSVGLSQESNEVEVTVTDAVYDGENITIAYTIKSEKDLGERPVLYGDNRELTAKEFGNRYRYGGYSTNYMVQKINSNEYAVLYIFELIRGSKPEEVHINFQGNQIVDLNNVNNSVAGDWAFEFALEKLESETIRVEKDSMKTEGKGIKIEAFKITKTPIATTFYLSEEVLVEKENEAWQGVLIDYIVTDDLGNDYNVIHFRGTSHNTDFKGRENFPRIVANKFDEQATSIMITPVVGVYKIKDSTGALEPIKEPYTLKPIAVPIK</sequence>
<reference evidence="4 5" key="1">
    <citation type="submission" date="2018-06" db="EMBL/GenBank/DDBJ databases">
        <authorList>
            <consortium name="Pathogen Informatics"/>
            <person name="Doyle S."/>
        </authorList>
    </citation>
    <scope>NUCLEOTIDE SEQUENCE [LARGE SCALE GENOMIC DNA]</scope>
    <source>
        <strain evidence="4 5">NCTC7582</strain>
    </source>
</reference>
<name>A0A2X0Y6J0_9BACI</name>
<gene>
    <name evidence="4" type="ORF">NCTC7582_01448</name>
</gene>
<evidence type="ECO:0000259" key="2">
    <source>
        <dbReference type="Pfam" id="PF13786"/>
    </source>
</evidence>
<dbReference type="InterPro" id="IPR040680">
    <property type="entry name" value="DUF5643"/>
</dbReference>
<keyword evidence="1" id="KW-0472">Membrane</keyword>
<dbReference type="EMBL" id="UAQE01000001">
    <property type="protein sequence ID" value="SPT98080.1"/>
    <property type="molecule type" value="Genomic_DNA"/>
</dbReference>
<proteinExistence type="predicted"/>
<evidence type="ECO:0000259" key="3">
    <source>
        <dbReference type="Pfam" id="PF18705"/>
    </source>
</evidence>
<dbReference type="Pfam" id="PF18705">
    <property type="entry name" value="DUF5643"/>
    <property type="match status" value="1"/>
</dbReference>
<feature type="transmembrane region" description="Helical" evidence="1">
    <location>
        <begin position="43"/>
        <end position="65"/>
    </location>
</feature>
<dbReference type="Gene3D" id="2.60.40.1630">
    <property type="entry name" value="bacillus anthracis domain"/>
    <property type="match status" value="1"/>
</dbReference>
<dbReference type="Gene3D" id="2.60.40.1640">
    <property type="entry name" value="Conserved domain protein"/>
    <property type="match status" value="1"/>
</dbReference>
<dbReference type="Proteomes" id="UP000251431">
    <property type="component" value="Unassembled WGS sequence"/>
</dbReference>
<feature type="domain" description="DUF4179" evidence="2">
    <location>
        <begin position="38"/>
        <end position="131"/>
    </location>
</feature>
<evidence type="ECO:0000256" key="1">
    <source>
        <dbReference type="SAM" id="Phobius"/>
    </source>
</evidence>
<evidence type="ECO:0000313" key="4">
    <source>
        <dbReference type="EMBL" id="SPT98080.1"/>
    </source>
</evidence>
<keyword evidence="1" id="KW-1133">Transmembrane helix</keyword>
<dbReference type="InterPro" id="IPR025436">
    <property type="entry name" value="DUF4179"/>
</dbReference>